<dbReference type="EMBL" id="SUPK01000011">
    <property type="protein sequence ID" value="TJY38937.1"/>
    <property type="molecule type" value="Genomic_DNA"/>
</dbReference>
<organism evidence="1 2">
    <name type="scientific">Cohnella pontilimi</name>
    <dbReference type="NCBI Taxonomy" id="2564100"/>
    <lineage>
        <taxon>Bacteria</taxon>
        <taxon>Bacillati</taxon>
        <taxon>Bacillota</taxon>
        <taxon>Bacilli</taxon>
        <taxon>Bacillales</taxon>
        <taxon>Paenibacillaceae</taxon>
        <taxon>Cohnella</taxon>
    </lineage>
</organism>
<dbReference type="InterPro" id="IPR009229">
    <property type="entry name" value="AgrD"/>
</dbReference>
<dbReference type="PROSITE" id="PS51257">
    <property type="entry name" value="PROKAR_LIPOPROTEIN"/>
    <property type="match status" value="1"/>
</dbReference>
<gene>
    <name evidence="1" type="ORF">E5161_19085</name>
</gene>
<sequence>MKKKLLQFTASGLLLLASGLVLTACSYFWHQPEVPEELLQAKEG</sequence>
<name>A0A4U0F314_9BACL</name>
<dbReference type="AlphaFoldDB" id="A0A4U0F314"/>
<reference evidence="1 2" key="1">
    <citation type="submission" date="2019-04" db="EMBL/GenBank/DDBJ databases">
        <title>Cohnella sp. nov., isolated from soil.</title>
        <authorList>
            <person name="Kim W."/>
        </authorList>
    </citation>
    <scope>NUCLEOTIDE SEQUENCE [LARGE SCALE GENOMIC DNA]</scope>
    <source>
        <strain evidence="1 2">CAU 1483</strain>
    </source>
</reference>
<protein>
    <submittedName>
        <fullName evidence="1">Cyclic lactone autoinducer peptide</fullName>
    </submittedName>
</protein>
<evidence type="ECO:0000313" key="1">
    <source>
        <dbReference type="EMBL" id="TJY38937.1"/>
    </source>
</evidence>
<evidence type="ECO:0000313" key="2">
    <source>
        <dbReference type="Proteomes" id="UP000309673"/>
    </source>
</evidence>
<comment type="caution">
    <text evidence="1">The sequence shown here is derived from an EMBL/GenBank/DDBJ whole genome shotgun (WGS) entry which is preliminary data.</text>
</comment>
<accession>A0A4U0F314</accession>
<proteinExistence type="predicted"/>
<dbReference type="NCBIfam" id="TIGR04223">
    <property type="entry name" value="quorum_AgrD"/>
    <property type="match status" value="1"/>
</dbReference>
<dbReference type="Proteomes" id="UP000309673">
    <property type="component" value="Unassembled WGS sequence"/>
</dbReference>
<dbReference type="RefSeq" id="WP_136779480.1">
    <property type="nucleotide sequence ID" value="NZ_SUPK01000011.1"/>
</dbReference>
<keyword evidence="2" id="KW-1185">Reference proteome</keyword>